<comment type="caution">
    <text evidence="1">The sequence shown here is derived from an EMBL/GenBank/DDBJ whole genome shotgun (WGS) entry which is preliminary data.</text>
</comment>
<evidence type="ECO:0000313" key="2">
    <source>
        <dbReference type="Proteomes" id="UP001556367"/>
    </source>
</evidence>
<evidence type="ECO:0000313" key="1">
    <source>
        <dbReference type="EMBL" id="KAL0961302.1"/>
    </source>
</evidence>
<accession>A0ABR3JZM0</accession>
<dbReference type="EMBL" id="JASNQZ010000001">
    <property type="protein sequence ID" value="KAL0961302.1"/>
    <property type="molecule type" value="Genomic_DNA"/>
</dbReference>
<gene>
    <name evidence="1" type="ORF">HGRIS_006261</name>
</gene>
<name>A0ABR3JZM0_9AGAR</name>
<keyword evidence="2" id="KW-1185">Reference proteome</keyword>
<sequence>MTPLELLARDLRTKREFLASYNTPWSGHADEALVTKYIIKSAMGTRIGLPECAYIKQKKWGCTCNECACGWLSPRMCFRLQAVAALMMDDLEIPMQQERLNDVQIHASMALSYLPVDLRPSMDRQFVDGYMTLFLAICHTFDFSLPQADGQPMCAKPAPHRCIPTPSTIDVVVASLIAFEHKKENLEYFFDEGGKVEHALARIINFAADESTNPDCLWNQFEAAGPSDIHAAAAHFADKLMSSVQALDRTSVVQNFIDRKANWDSLPSCANDLEFGLLRERFNIPAGPFTFSPPRPSAA</sequence>
<reference evidence="2" key="1">
    <citation type="submission" date="2024-06" db="EMBL/GenBank/DDBJ databases">
        <title>Multi-omics analyses provide insights into the biosynthesis of the anticancer antibiotic pleurotin in Hohenbuehelia grisea.</title>
        <authorList>
            <person name="Weaver J.A."/>
            <person name="Alberti F."/>
        </authorList>
    </citation>
    <scope>NUCLEOTIDE SEQUENCE [LARGE SCALE GENOMIC DNA]</scope>
    <source>
        <strain evidence="2">T-177</strain>
    </source>
</reference>
<organism evidence="1 2">
    <name type="scientific">Hohenbuehelia grisea</name>
    <dbReference type="NCBI Taxonomy" id="104357"/>
    <lineage>
        <taxon>Eukaryota</taxon>
        <taxon>Fungi</taxon>
        <taxon>Dikarya</taxon>
        <taxon>Basidiomycota</taxon>
        <taxon>Agaricomycotina</taxon>
        <taxon>Agaricomycetes</taxon>
        <taxon>Agaricomycetidae</taxon>
        <taxon>Agaricales</taxon>
        <taxon>Pleurotineae</taxon>
        <taxon>Pleurotaceae</taxon>
        <taxon>Hohenbuehelia</taxon>
    </lineage>
</organism>
<evidence type="ECO:0008006" key="3">
    <source>
        <dbReference type="Google" id="ProtNLM"/>
    </source>
</evidence>
<protein>
    <recommendedName>
        <fullName evidence="3">Sesquiterpene synthase</fullName>
    </recommendedName>
</protein>
<proteinExistence type="predicted"/>
<dbReference type="Proteomes" id="UP001556367">
    <property type="component" value="Unassembled WGS sequence"/>
</dbReference>